<evidence type="ECO:0000256" key="7">
    <source>
        <dbReference type="ARBA" id="ARBA00023239"/>
    </source>
</evidence>
<dbReference type="InterPro" id="IPR045865">
    <property type="entry name" value="ACT-like_dom_sf"/>
</dbReference>
<dbReference type="GO" id="GO:0009094">
    <property type="term" value="P:L-phenylalanine biosynthetic process"/>
    <property type="evidence" value="ECO:0007669"/>
    <property type="project" value="UniProtKB-UniPathway"/>
</dbReference>
<comment type="pathway">
    <text evidence="1 10">Amino-acid biosynthesis; L-phenylalanine biosynthesis; phenylpyruvate from prephenate: step 1/1.</text>
</comment>
<evidence type="ECO:0000259" key="11">
    <source>
        <dbReference type="PROSITE" id="PS51171"/>
    </source>
</evidence>
<dbReference type="NCBIfam" id="NF008865">
    <property type="entry name" value="PRK11898.1"/>
    <property type="match status" value="1"/>
</dbReference>
<dbReference type="Gene3D" id="3.40.190.10">
    <property type="entry name" value="Periplasmic binding protein-like II"/>
    <property type="match status" value="2"/>
</dbReference>
<dbReference type="CDD" id="cd13630">
    <property type="entry name" value="PBP2_PDT_1"/>
    <property type="match status" value="1"/>
</dbReference>
<dbReference type="PIRSF" id="PIRSF001500">
    <property type="entry name" value="Chor_mut_pdt_Ppr"/>
    <property type="match status" value="1"/>
</dbReference>
<comment type="catalytic activity">
    <reaction evidence="8 10">
        <text>prephenate + H(+) = 3-phenylpyruvate + CO2 + H2O</text>
        <dbReference type="Rhea" id="RHEA:21648"/>
        <dbReference type="ChEBI" id="CHEBI:15377"/>
        <dbReference type="ChEBI" id="CHEBI:15378"/>
        <dbReference type="ChEBI" id="CHEBI:16526"/>
        <dbReference type="ChEBI" id="CHEBI:18005"/>
        <dbReference type="ChEBI" id="CHEBI:29934"/>
        <dbReference type="EC" id="4.2.1.51"/>
    </reaction>
</comment>
<reference evidence="13" key="1">
    <citation type="submission" date="2016-04" db="EMBL/GenBank/DDBJ databases">
        <authorList>
            <person name="Tabuchi Yagui T.R."/>
        </authorList>
    </citation>
    <scope>NUCLEOTIDE SEQUENCE [LARGE SCALE GENOMIC DNA]</scope>
    <source>
        <strain evidence="13">NIES-26</strain>
    </source>
</reference>
<evidence type="ECO:0000256" key="5">
    <source>
        <dbReference type="ARBA" id="ARBA00023141"/>
    </source>
</evidence>
<dbReference type="EC" id="4.2.1.51" evidence="2 10"/>
<dbReference type="AlphaFoldDB" id="A0A367RDL2"/>
<organism evidence="13 14">
    <name type="scientific">Nostoc minutum NIES-26</name>
    <dbReference type="NCBI Taxonomy" id="1844469"/>
    <lineage>
        <taxon>Bacteria</taxon>
        <taxon>Bacillati</taxon>
        <taxon>Cyanobacteriota</taxon>
        <taxon>Cyanophyceae</taxon>
        <taxon>Nostocales</taxon>
        <taxon>Nostocaceae</taxon>
        <taxon>Nostoc</taxon>
    </lineage>
</organism>
<evidence type="ECO:0000256" key="4">
    <source>
        <dbReference type="ARBA" id="ARBA00022605"/>
    </source>
</evidence>
<dbReference type="Proteomes" id="UP000252107">
    <property type="component" value="Unassembled WGS sequence"/>
</dbReference>
<dbReference type="GO" id="GO:0005737">
    <property type="term" value="C:cytoplasm"/>
    <property type="evidence" value="ECO:0007669"/>
    <property type="project" value="TreeGrafter"/>
</dbReference>
<evidence type="ECO:0000256" key="8">
    <source>
        <dbReference type="ARBA" id="ARBA00047848"/>
    </source>
</evidence>
<dbReference type="PANTHER" id="PTHR21022">
    <property type="entry name" value="PREPHENATE DEHYDRATASE P PROTEIN"/>
    <property type="match status" value="1"/>
</dbReference>
<dbReference type="FunFam" id="3.40.190.10:FF:000034">
    <property type="entry name" value="Chorismate mutase/prephenate dehydratase"/>
    <property type="match status" value="1"/>
</dbReference>
<dbReference type="Pfam" id="PF01842">
    <property type="entry name" value="ACT"/>
    <property type="match status" value="1"/>
</dbReference>
<dbReference type="InterPro" id="IPR001086">
    <property type="entry name" value="Preph_deHydtase"/>
</dbReference>
<evidence type="ECO:0000256" key="3">
    <source>
        <dbReference type="ARBA" id="ARBA00021872"/>
    </source>
</evidence>
<name>A0A367RDL2_9NOSO</name>
<evidence type="ECO:0000256" key="10">
    <source>
        <dbReference type="RuleBase" id="RU361254"/>
    </source>
</evidence>
<dbReference type="Pfam" id="PF00800">
    <property type="entry name" value="PDT"/>
    <property type="match status" value="1"/>
</dbReference>
<dbReference type="InterPro" id="IPR008242">
    <property type="entry name" value="Chor_mutase/pphenate_deHydtase"/>
</dbReference>
<dbReference type="SUPFAM" id="SSF53850">
    <property type="entry name" value="Periplasmic binding protein-like II"/>
    <property type="match status" value="1"/>
</dbReference>
<comment type="caution">
    <text evidence="13">The sequence shown here is derived from an EMBL/GenBank/DDBJ whole genome shotgun (WGS) entry which is preliminary data.</text>
</comment>
<dbReference type="CDD" id="cd04905">
    <property type="entry name" value="ACT_CM-PDT"/>
    <property type="match status" value="1"/>
</dbReference>
<keyword evidence="5 10" id="KW-0057">Aromatic amino acid biosynthesis</keyword>
<evidence type="ECO:0000313" key="14">
    <source>
        <dbReference type="Proteomes" id="UP000252107"/>
    </source>
</evidence>
<accession>A0A367RDL2</accession>
<feature type="site" description="Essential for prephenate dehydratase activity" evidence="9">
    <location>
        <position position="180"/>
    </location>
</feature>
<proteinExistence type="predicted"/>
<feature type="domain" description="ACT" evidence="12">
    <location>
        <begin position="206"/>
        <end position="283"/>
    </location>
</feature>
<dbReference type="Gene3D" id="3.30.70.260">
    <property type="match status" value="1"/>
</dbReference>
<evidence type="ECO:0000256" key="2">
    <source>
        <dbReference type="ARBA" id="ARBA00013147"/>
    </source>
</evidence>
<dbReference type="InterPro" id="IPR018528">
    <property type="entry name" value="Preph_deHydtase_CS"/>
</dbReference>
<dbReference type="SUPFAM" id="SSF55021">
    <property type="entry name" value="ACT-like"/>
    <property type="match status" value="1"/>
</dbReference>
<protein>
    <recommendedName>
        <fullName evidence="3 10">Prephenate dehydratase</fullName>
        <shortName evidence="10">PDT</shortName>
        <ecNumber evidence="2 10">4.2.1.51</ecNumber>
    </recommendedName>
</protein>
<feature type="domain" description="Prephenate dehydratase" evidence="11">
    <location>
        <begin position="4"/>
        <end position="187"/>
    </location>
</feature>
<keyword evidence="4 10" id="KW-0028">Amino-acid biosynthesis</keyword>
<dbReference type="InterPro" id="IPR002912">
    <property type="entry name" value="ACT_dom"/>
</dbReference>
<evidence type="ECO:0000256" key="1">
    <source>
        <dbReference type="ARBA" id="ARBA00004741"/>
    </source>
</evidence>
<dbReference type="PROSITE" id="PS00858">
    <property type="entry name" value="PREPHENATE_DEHYDR_2"/>
    <property type="match status" value="1"/>
</dbReference>
<evidence type="ECO:0000256" key="9">
    <source>
        <dbReference type="PIRSR" id="PIRSR001500-2"/>
    </source>
</evidence>
<dbReference type="UniPathway" id="UPA00121">
    <property type="reaction ID" value="UER00345"/>
</dbReference>
<keyword evidence="6 10" id="KW-0584">Phenylalanine biosynthesis</keyword>
<sequence length="296" mass="32155">MTISIAHLGPPGTYAEQAAVFYINWLAKKTGIEAILCPYPSIAQSLQAVAFGHTQLAVVPVENSIEGSVTMTMDTLWQLDRLQIQLALVMPIVHALISCATSLDSIKTVYSHPQALAQCQGWLQEFLPSVQVIPSNSTTEALQRLEQDLTTAAIASSRAAQLYKLPILASSINDYPENCTRFWVVSQPKIEAVDDISSASASHTSLAFSVPANVPGALLKPLEVFAQLGINLSRIESRPTKRSLGEYLFFIDVESNATSAEMQSALAKLNKYIEVLKIFGSYNVLPINAFGNEVKS</sequence>
<dbReference type="PROSITE" id="PS51171">
    <property type="entry name" value="PREPHENATE_DEHYDR_3"/>
    <property type="match status" value="1"/>
</dbReference>
<dbReference type="GO" id="GO:0004664">
    <property type="term" value="F:prephenate dehydratase activity"/>
    <property type="evidence" value="ECO:0007669"/>
    <property type="project" value="UniProtKB-UniRule"/>
</dbReference>
<dbReference type="PANTHER" id="PTHR21022:SF19">
    <property type="entry name" value="PREPHENATE DEHYDRATASE-RELATED"/>
    <property type="match status" value="1"/>
</dbReference>
<evidence type="ECO:0000313" key="13">
    <source>
        <dbReference type="EMBL" id="RCJ34149.1"/>
    </source>
</evidence>
<dbReference type="EMBL" id="LXQD01000174">
    <property type="protein sequence ID" value="RCJ34149.1"/>
    <property type="molecule type" value="Genomic_DNA"/>
</dbReference>
<dbReference type="PROSITE" id="PS51671">
    <property type="entry name" value="ACT"/>
    <property type="match status" value="1"/>
</dbReference>
<keyword evidence="7 10" id="KW-0456">Lyase</keyword>
<keyword evidence="14" id="KW-1185">Reference proteome</keyword>
<evidence type="ECO:0000256" key="6">
    <source>
        <dbReference type="ARBA" id="ARBA00023222"/>
    </source>
</evidence>
<evidence type="ECO:0000259" key="12">
    <source>
        <dbReference type="PROSITE" id="PS51671"/>
    </source>
</evidence>
<dbReference type="PROSITE" id="PS00857">
    <property type="entry name" value="PREPHENATE_DEHYDR_1"/>
    <property type="match status" value="1"/>
</dbReference>
<gene>
    <name evidence="10" type="primary">pheA</name>
    <name evidence="13" type="ORF">A6770_17635</name>
</gene>